<evidence type="ECO:0000313" key="2">
    <source>
        <dbReference type="EMBL" id="CAF1442870.1"/>
    </source>
</evidence>
<dbReference type="Gene3D" id="2.120.10.30">
    <property type="entry name" value="TolB, C-terminal domain"/>
    <property type="match status" value="1"/>
</dbReference>
<feature type="signal peptide" evidence="1">
    <location>
        <begin position="1"/>
        <end position="24"/>
    </location>
</feature>
<dbReference type="AlphaFoldDB" id="A0A815NV09"/>
<dbReference type="EMBL" id="CAJNOR010003735">
    <property type="protein sequence ID" value="CAF1442870.1"/>
    <property type="molecule type" value="Genomic_DNA"/>
</dbReference>
<name>A0A815NV09_ADIRI</name>
<protein>
    <submittedName>
        <fullName evidence="2">Uncharacterized protein</fullName>
    </submittedName>
</protein>
<dbReference type="Proteomes" id="UP000663828">
    <property type="component" value="Unassembled WGS sequence"/>
</dbReference>
<dbReference type="SUPFAM" id="SSF63829">
    <property type="entry name" value="Calcium-dependent phosphotriesterase"/>
    <property type="match status" value="1"/>
</dbReference>
<dbReference type="InterPro" id="IPR011042">
    <property type="entry name" value="6-blade_b-propeller_TolB-like"/>
</dbReference>
<sequence>MLIKSGRFTASVVFVAILTNGASAFPLHLPKSCPTAEWSPTATTFANKSEILSLVDGIFIDNNNTVYVVEIHESQILVWHEDRIRRMIIKKVTDRSLISTVFISNLDEIYISGVRERVVKWKPSTDAYVYVTNTGTECDDVFIDIDNFLYCSMAIRSKIGSAPDELELPNDIFVDTNSDLYVADTLNNRIQRFSLGKKNGETVAGKDSSDITIVLKWSLSIILDSDKYLFILGNGNRCIVASSPNDFRCLIGCDGRGQQSHQLLLPIGITFDIYKNMFVIDDRGRILKFDWQKDSCKNVPLLIAANYLSILTQNHTTFSRTISHQSEYHYEAIEVLVDENGFYILTANSSIDLYGHLYKHYFDILNPARNLIAWHGKCCNKDQFRFTLELLTDTKYILVVTTYNPNMTVPQDDICDMDNRAHIAFKFLAGMRYVLVVSTCASLELGSFSITLLGRNNVELRNINVSSAVHSHYSSELTTNSQLYDKDCNNEYYYYQTVQLIASATAYYALSAGKSSSIDIHIYQNHFDPLNPYKNKIEVNRQSCSWSTEVKHTVHLQSSITYVLLVITSSLSLATSFSIDIYGPTNITLEHFIDNSTYCYVGGPCNTQVKGVGLTLDDILHFEVKRHWPMYHQSLLS</sequence>
<evidence type="ECO:0000313" key="3">
    <source>
        <dbReference type="Proteomes" id="UP000663828"/>
    </source>
</evidence>
<accession>A0A815NV09</accession>
<gene>
    <name evidence="2" type="ORF">XAT740_LOCUS36425</name>
</gene>
<comment type="caution">
    <text evidence="2">The sequence shown here is derived from an EMBL/GenBank/DDBJ whole genome shotgun (WGS) entry which is preliminary data.</text>
</comment>
<reference evidence="2" key="1">
    <citation type="submission" date="2021-02" db="EMBL/GenBank/DDBJ databases">
        <authorList>
            <person name="Nowell W R."/>
        </authorList>
    </citation>
    <scope>NUCLEOTIDE SEQUENCE</scope>
</reference>
<proteinExistence type="predicted"/>
<keyword evidence="1" id="KW-0732">Signal</keyword>
<feature type="chain" id="PRO_5032972632" evidence="1">
    <location>
        <begin position="25"/>
        <end position="637"/>
    </location>
</feature>
<keyword evidence="3" id="KW-1185">Reference proteome</keyword>
<evidence type="ECO:0000256" key="1">
    <source>
        <dbReference type="SAM" id="SignalP"/>
    </source>
</evidence>
<organism evidence="2 3">
    <name type="scientific">Adineta ricciae</name>
    <name type="common">Rotifer</name>
    <dbReference type="NCBI Taxonomy" id="249248"/>
    <lineage>
        <taxon>Eukaryota</taxon>
        <taxon>Metazoa</taxon>
        <taxon>Spiralia</taxon>
        <taxon>Gnathifera</taxon>
        <taxon>Rotifera</taxon>
        <taxon>Eurotatoria</taxon>
        <taxon>Bdelloidea</taxon>
        <taxon>Adinetida</taxon>
        <taxon>Adinetidae</taxon>
        <taxon>Adineta</taxon>
    </lineage>
</organism>